<protein>
    <recommendedName>
        <fullName evidence="2">F-box domain-containing protein</fullName>
    </recommendedName>
</protein>
<keyword evidence="1" id="KW-0472">Membrane</keyword>
<keyword evidence="1" id="KW-1133">Transmembrane helix</keyword>
<feature type="domain" description="F-box" evidence="2">
    <location>
        <begin position="2"/>
        <end position="40"/>
    </location>
</feature>
<dbReference type="InterPro" id="IPR036047">
    <property type="entry name" value="F-box-like_dom_sf"/>
</dbReference>
<evidence type="ECO:0000256" key="1">
    <source>
        <dbReference type="SAM" id="Phobius"/>
    </source>
</evidence>
<evidence type="ECO:0000313" key="4">
    <source>
        <dbReference type="Proteomes" id="UP000434276"/>
    </source>
</evidence>
<proteinExistence type="predicted"/>
<gene>
    <name evidence="3" type="ORF">C24_LOCUS2148</name>
</gene>
<accession>A0A5S9VDV5</accession>
<evidence type="ECO:0000259" key="2">
    <source>
        <dbReference type="Pfam" id="PF00646"/>
    </source>
</evidence>
<dbReference type="Proteomes" id="UP000434276">
    <property type="component" value="Unassembled WGS sequence"/>
</dbReference>
<dbReference type="SUPFAM" id="SSF81383">
    <property type="entry name" value="F-box domain"/>
    <property type="match status" value="1"/>
</dbReference>
<dbReference type="InterPro" id="IPR001810">
    <property type="entry name" value="F-box_dom"/>
</dbReference>
<dbReference type="ExpressionAtlas" id="A0A5S9VDV5">
    <property type="expression patterns" value="baseline and differential"/>
</dbReference>
<sequence length="373" mass="42210">MNDLPLDLLDEILFRLEPKSMAMMRCTNNSIKSYLSDPRFGPEYPSWVRPSLFNLELFDGSADCYIFGSCSGLLLLYIGCLFVANPLTKRFRILDHSGSKLIPMIVNGGLKGLSGISYPGGNVACTERAMSVGFAVNRNLTTKRFKIVGILEMETVYGFEINEGDSWRLSETSITTSSKSDLTTRMKPVYLDNTLHWLRNDGSIISFNPETEQACLIPSIFHREPDTKLLFAESVKINRLTLISGTIETISVYTLVENHKWTLTRRIKNISIEEETLVYWNIAMYDGKSLVVRVKKMGLEPLASVLHVYDMEANSWGVLVSTLAWPNCVRDFYKLTPSLFFVEEDEQQKVLVASNDQRISYINSIMGLIDTTK</sequence>
<feature type="transmembrane region" description="Helical" evidence="1">
    <location>
        <begin position="65"/>
        <end position="84"/>
    </location>
</feature>
<keyword evidence="1" id="KW-0812">Transmembrane</keyword>
<dbReference type="InterPro" id="IPR050796">
    <property type="entry name" value="SCF_F-box_component"/>
</dbReference>
<dbReference type="Pfam" id="PF00646">
    <property type="entry name" value="F-box"/>
    <property type="match status" value="1"/>
</dbReference>
<reference evidence="3 4" key="1">
    <citation type="submission" date="2019-12" db="EMBL/GenBank/DDBJ databases">
        <authorList>
            <person name="Jiao W.-B."/>
            <person name="Schneeberger K."/>
        </authorList>
    </citation>
    <scope>NUCLEOTIDE SEQUENCE [LARGE SCALE GENOMIC DNA]</scope>
    <source>
        <strain evidence="4">cv. C24</strain>
    </source>
</reference>
<dbReference type="EMBL" id="CACSHJ010000087">
    <property type="protein sequence ID" value="CAA0227323.1"/>
    <property type="molecule type" value="Genomic_DNA"/>
</dbReference>
<evidence type="ECO:0000313" key="3">
    <source>
        <dbReference type="EMBL" id="CAA0227323.1"/>
    </source>
</evidence>
<name>A0A5S9VDV5_ARATH</name>
<dbReference type="PANTHER" id="PTHR31672">
    <property type="entry name" value="BNACNNG10540D PROTEIN"/>
    <property type="match status" value="1"/>
</dbReference>
<dbReference type="AlphaFoldDB" id="A0A5S9VDV5"/>
<dbReference type="OrthoDB" id="1090948at2759"/>
<organism evidence="3 4">
    <name type="scientific">Arabidopsis thaliana</name>
    <name type="common">Mouse-ear cress</name>
    <dbReference type="NCBI Taxonomy" id="3702"/>
    <lineage>
        <taxon>Eukaryota</taxon>
        <taxon>Viridiplantae</taxon>
        <taxon>Streptophyta</taxon>
        <taxon>Embryophyta</taxon>
        <taxon>Tracheophyta</taxon>
        <taxon>Spermatophyta</taxon>
        <taxon>Magnoliopsida</taxon>
        <taxon>eudicotyledons</taxon>
        <taxon>Gunneridae</taxon>
        <taxon>Pentapetalae</taxon>
        <taxon>rosids</taxon>
        <taxon>malvids</taxon>
        <taxon>Brassicales</taxon>
        <taxon>Brassicaceae</taxon>
        <taxon>Camelineae</taxon>
        <taxon>Arabidopsis</taxon>
    </lineage>
</organism>